<dbReference type="InterPro" id="IPR042189">
    <property type="entry name" value="RNA_pol_sigma_70_r1_1_sf"/>
</dbReference>
<keyword evidence="2 6" id="KW-0805">Transcription regulation</keyword>
<evidence type="ECO:0000256" key="6">
    <source>
        <dbReference type="RuleBase" id="RU362124"/>
    </source>
</evidence>
<accession>A0A1G2JDP5</accession>
<sequence length="353" mass="40781">MDPVQLETLLKKGEERGFVTTSEILYAFPNVERNIDGLEKVYDSFKERGVQIKEVQEFLETKKQKEKKAKKALIGKIDPIQMYLKEIGKSGFLTAKEEKELAKRIELDDEEAKNRLALANLRLVVSIAKKYVGRSPNLTLLDLIQEGNLGLFKAVKKFDWRKGYKFSTYATWWIRQSITRALADQARTIRIPVHMIETISKYTKVRKSLLQELGREPLAEEIAAEMGLEVDKVHHIRKIAQKAVSLETPVGEDKDKQDSVLAEFIKDDKTIAPNTEASRKLLKERLKEISSELTPRELKILGMRFGLDDGVMHTLEETGEEFGVTRERIRQIQAKALEKLRKHRELKKVRDYY</sequence>
<organism evidence="9 10">
    <name type="scientific">Candidatus Staskawiczbacteria bacterium RIFOXYC1_FULL_38_18</name>
    <dbReference type="NCBI Taxonomy" id="1802229"/>
    <lineage>
        <taxon>Bacteria</taxon>
        <taxon>Candidatus Staskawicziibacteriota</taxon>
    </lineage>
</organism>
<evidence type="ECO:0000313" key="10">
    <source>
        <dbReference type="Proteomes" id="UP000177751"/>
    </source>
</evidence>
<dbReference type="InterPro" id="IPR050239">
    <property type="entry name" value="Sigma-70_RNA_pol_init_factors"/>
</dbReference>
<dbReference type="PRINTS" id="PR00046">
    <property type="entry name" value="SIGMA70FCT"/>
</dbReference>
<dbReference type="InterPro" id="IPR036388">
    <property type="entry name" value="WH-like_DNA-bd_sf"/>
</dbReference>
<dbReference type="Pfam" id="PF04545">
    <property type="entry name" value="Sigma70_r4"/>
    <property type="match status" value="1"/>
</dbReference>
<dbReference type="PROSITE" id="PS00715">
    <property type="entry name" value="SIGMA70_1"/>
    <property type="match status" value="1"/>
</dbReference>
<feature type="domain" description="RNA polymerase sigma-70" evidence="8">
    <location>
        <begin position="314"/>
        <end position="340"/>
    </location>
</feature>
<evidence type="ECO:0000256" key="2">
    <source>
        <dbReference type="ARBA" id="ARBA00023015"/>
    </source>
</evidence>
<protein>
    <recommendedName>
        <fullName evidence="6">RNA polymerase sigma factor</fullName>
    </recommendedName>
</protein>
<dbReference type="AlphaFoldDB" id="A0A1G2JDP5"/>
<dbReference type="Proteomes" id="UP000177751">
    <property type="component" value="Unassembled WGS sequence"/>
</dbReference>
<dbReference type="Gene3D" id="1.10.10.10">
    <property type="entry name" value="Winged helix-like DNA-binding domain superfamily/Winged helix DNA-binding domain"/>
    <property type="match status" value="2"/>
</dbReference>
<dbReference type="Pfam" id="PF04542">
    <property type="entry name" value="Sigma70_r2"/>
    <property type="match status" value="1"/>
</dbReference>
<comment type="similarity">
    <text evidence="1 6">Belongs to the sigma-70 factor family.</text>
</comment>
<dbReference type="SUPFAM" id="SSF88659">
    <property type="entry name" value="Sigma3 and sigma4 domains of RNA polymerase sigma factors"/>
    <property type="match status" value="2"/>
</dbReference>
<gene>
    <name evidence="9" type="ORF">A2401_01695</name>
</gene>
<dbReference type="PROSITE" id="PS00716">
    <property type="entry name" value="SIGMA70_2"/>
    <property type="match status" value="1"/>
</dbReference>
<dbReference type="GO" id="GO:0003677">
    <property type="term" value="F:DNA binding"/>
    <property type="evidence" value="ECO:0007669"/>
    <property type="project" value="UniProtKB-KW"/>
</dbReference>
<dbReference type="InterPro" id="IPR013325">
    <property type="entry name" value="RNA_pol_sigma_r2"/>
</dbReference>
<evidence type="ECO:0000256" key="5">
    <source>
        <dbReference type="ARBA" id="ARBA00023163"/>
    </source>
</evidence>
<keyword evidence="4 6" id="KW-0238">DNA-binding</keyword>
<comment type="function">
    <text evidence="6">Sigma factors are initiation factors that promote the attachment of RNA polymerase to specific initiation sites and are then released.</text>
</comment>
<comment type="caution">
    <text evidence="9">The sequence shown here is derived from an EMBL/GenBank/DDBJ whole genome shotgun (WGS) entry which is preliminary data.</text>
</comment>
<evidence type="ECO:0000256" key="1">
    <source>
        <dbReference type="ARBA" id="ARBA00007788"/>
    </source>
</evidence>
<evidence type="ECO:0000256" key="4">
    <source>
        <dbReference type="ARBA" id="ARBA00023125"/>
    </source>
</evidence>
<dbReference type="NCBIfam" id="TIGR02937">
    <property type="entry name" value="sigma70-ECF"/>
    <property type="match status" value="1"/>
</dbReference>
<dbReference type="Pfam" id="PF00140">
    <property type="entry name" value="Sigma70_r1_2"/>
    <property type="match status" value="1"/>
</dbReference>
<dbReference type="Gene3D" id="1.10.601.10">
    <property type="entry name" value="RNA Polymerase Primary Sigma Factor"/>
    <property type="match status" value="2"/>
</dbReference>
<dbReference type="PANTHER" id="PTHR30603:SF60">
    <property type="entry name" value="RNA POLYMERASE SIGMA FACTOR RPOD"/>
    <property type="match status" value="1"/>
</dbReference>
<evidence type="ECO:0000259" key="7">
    <source>
        <dbReference type="PROSITE" id="PS00715"/>
    </source>
</evidence>
<dbReference type="Pfam" id="PF03979">
    <property type="entry name" value="Sigma70_r1_1"/>
    <property type="match status" value="1"/>
</dbReference>
<evidence type="ECO:0000256" key="3">
    <source>
        <dbReference type="ARBA" id="ARBA00023082"/>
    </source>
</evidence>
<dbReference type="InterPro" id="IPR009042">
    <property type="entry name" value="RNA_pol_sigma70_r1_2"/>
</dbReference>
<dbReference type="InterPro" id="IPR007627">
    <property type="entry name" value="RNA_pol_sigma70_r2"/>
</dbReference>
<dbReference type="InterPro" id="IPR014284">
    <property type="entry name" value="RNA_pol_sigma-70_dom"/>
</dbReference>
<keyword evidence="3 6" id="KW-0731">Sigma factor</keyword>
<dbReference type="InterPro" id="IPR007127">
    <property type="entry name" value="RNA_pol_sigma_70_r1_1"/>
</dbReference>
<dbReference type="FunFam" id="1.10.601.10:FF:000001">
    <property type="entry name" value="RNA polymerase sigma factor SigA"/>
    <property type="match status" value="1"/>
</dbReference>
<dbReference type="InterPro" id="IPR000943">
    <property type="entry name" value="RNA_pol_sigma70"/>
</dbReference>
<dbReference type="InterPro" id="IPR007630">
    <property type="entry name" value="RNA_pol_sigma70_r4"/>
</dbReference>
<dbReference type="GO" id="GO:0016987">
    <property type="term" value="F:sigma factor activity"/>
    <property type="evidence" value="ECO:0007669"/>
    <property type="project" value="UniProtKB-KW"/>
</dbReference>
<dbReference type="Pfam" id="PF04539">
    <property type="entry name" value="Sigma70_r3"/>
    <property type="match status" value="1"/>
</dbReference>
<evidence type="ECO:0000259" key="8">
    <source>
        <dbReference type="PROSITE" id="PS00716"/>
    </source>
</evidence>
<dbReference type="GO" id="GO:0006352">
    <property type="term" value="P:DNA-templated transcription initiation"/>
    <property type="evidence" value="ECO:0007669"/>
    <property type="project" value="InterPro"/>
</dbReference>
<proteinExistence type="inferred from homology"/>
<keyword evidence="5 6" id="KW-0804">Transcription</keyword>
<reference evidence="9 10" key="1">
    <citation type="journal article" date="2016" name="Nat. Commun.">
        <title>Thousands of microbial genomes shed light on interconnected biogeochemical processes in an aquifer system.</title>
        <authorList>
            <person name="Anantharaman K."/>
            <person name="Brown C.T."/>
            <person name="Hug L.A."/>
            <person name="Sharon I."/>
            <person name="Castelle C.J."/>
            <person name="Probst A.J."/>
            <person name="Thomas B.C."/>
            <person name="Singh A."/>
            <person name="Wilkins M.J."/>
            <person name="Karaoz U."/>
            <person name="Brodie E.L."/>
            <person name="Williams K.H."/>
            <person name="Hubbard S.S."/>
            <person name="Banfield J.F."/>
        </authorList>
    </citation>
    <scope>NUCLEOTIDE SEQUENCE [LARGE SCALE GENOMIC DNA]</scope>
</reference>
<dbReference type="STRING" id="1802229.A2401_01695"/>
<dbReference type="EMBL" id="MHPP01000015">
    <property type="protein sequence ID" value="OGZ84540.1"/>
    <property type="molecule type" value="Genomic_DNA"/>
</dbReference>
<name>A0A1G2JDP5_9BACT</name>
<feature type="domain" description="RNA polymerase sigma-70" evidence="7">
    <location>
        <begin position="142"/>
        <end position="155"/>
    </location>
</feature>
<dbReference type="Gene3D" id="1.10.220.120">
    <property type="entry name" value="Sigma-70 factor, region 1.1"/>
    <property type="match status" value="1"/>
</dbReference>
<dbReference type="SUPFAM" id="SSF88946">
    <property type="entry name" value="Sigma2 domain of RNA polymerase sigma factors"/>
    <property type="match status" value="1"/>
</dbReference>
<dbReference type="InterPro" id="IPR007624">
    <property type="entry name" value="RNA_pol_sigma70_r3"/>
</dbReference>
<dbReference type="InterPro" id="IPR013324">
    <property type="entry name" value="RNA_pol_sigma_r3/r4-like"/>
</dbReference>
<evidence type="ECO:0000313" key="9">
    <source>
        <dbReference type="EMBL" id="OGZ84540.1"/>
    </source>
</evidence>
<dbReference type="PANTHER" id="PTHR30603">
    <property type="entry name" value="RNA POLYMERASE SIGMA FACTOR RPO"/>
    <property type="match status" value="1"/>
</dbReference>
<dbReference type="CDD" id="cd06171">
    <property type="entry name" value="Sigma70_r4"/>
    <property type="match status" value="1"/>
</dbReference>